<evidence type="ECO:0000313" key="3">
    <source>
        <dbReference type="Proteomes" id="UP000250266"/>
    </source>
</evidence>
<name>A0A8E2E2W0_9PEZI</name>
<dbReference type="AlphaFoldDB" id="A0A8E2E2W0"/>
<dbReference type="Pfam" id="PF13826">
    <property type="entry name" value="Monooxy_af470-like"/>
    <property type="match status" value="1"/>
</dbReference>
<keyword evidence="1" id="KW-1133">Transmembrane helix</keyword>
<dbReference type="SUPFAM" id="SSF54909">
    <property type="entry name" value="Dimeric alpha+beta barrel"/>
    <property type="match status" value="1"/>
</dbReference>
<reference evidence="2 3" key="1">
    <citation type="journal article" date="2016" name="Nat. Commun.">
        <title>Ectomycorrhizal ecology is imprinted in the genome of the dominant symbiotic fungus Cenococcum geophilum.</title>
        <authorList>
            <consortium name="DOE Joint Genome Institute"/>
            <person name="Peter M."/>
            <person name="Kohler A."/>
            <person name="Ohm R.A."/>
            <person name="Kuo A."/>
            <person name="Krutzmann J."/>
            <person name="Morin E."/>
            <person name="Arend M."/>
            <person name="Barry K.W."/>
            <person name="Binder M."/>
            <person name="Choi C."/>
            <person name="Clum A."/>
            <person name="Copeland A."/>
            <person name="Grisel N."/>
            <person name="Haridas S."/>
            <person name="Kipfer T."/>
            <person name="LaButti K."/>
            <person name="Lindquist E."/>
            <person name="Lipzen A."/>
            <person name="Maire R."/>
            <person name="Meier B."/>
            <person name="Mihaltcheva S."/>
            <person name="Molinier V."/>
            <person name="Murat C."/>
            <person name="Poggeler S."/>
            <person name="Quandt C.A."/>
            <person name="Sperisen C."/>
            <person name="Tritt A."/>
            <person name="Tisserant E."/>
            <person name="Crous P.W."/>
            <person name="Henrissat B."/>
            <person name="Nehls U."/>
            <person name="Egli S."/>
            <person name="Spatafora J.W."/>
            <person name="Grigoriev I.V."/>
            <person name="Martin F.M."/>
        </authorList>
    </citation>
    <scope>NUCLEOTIDE SEQUENCE [LARGE SCALE GENOMIC DNA]</scope>
    <source>
        <strain evidence="2 3">CBS 459.81</strain>
    </source>
</reference>
<dbReference type="Proteomes" id="UP000250266">
    <property type="component" value="Unassembled WGS sequence"/>
</dbReference>
<sequence>MGLRPKPQRAAFLHHLIRDQFTLSTWILLGAAIQGTLLLLPLRPTYVIGPSFALLALKLIDTICVTLGWRRNAYLDGTIGSKFSTLLPQPDGTFGSARQTANPDDGKVAVLLLGFRTNHPLGPLSPGARETGAYFTTMNKHLESNASTNGFLGSTAYLGTGRTTKSEIMTTFYFRSLADIETFAHGPVHREGWDWWNKTVKEHRHLGISHEVYEAPRGKWETVYMNYHKTGMGATVHHVEDGKGEGKWVEPLVDAVKGPLSTHKGRTSV</sequence>
<keyword evidence="1" id="KW-0472">Membrane</keyword>
<dbReference type="InterPro" id="IPR025444">
    <property type="entry name" value="Monooxy_af470"/>
</dbReference>
<protein>
    <submittedName>
        <fullName evidence="2">Uncharacterized protein</fullName>
    </submittedName>
</protein>
<accession>A0A8E2E2W0</accession>
<feature type="transmembrane region" description="Helical" evidence="1">
    <location>
        <begin position="46"/>
        <end position="69"/>
    </location>
</feature>
<evidence type="ECO:0000256" key="1">
    <source>
        <dbReference type="SAM" id="Phobius"/>
    </source>
</evidence>
<organism evidence="2 3">
    <name type="scientific">Lepidopterella palustris CBS 459.81</name>
    <dbReference type="NCBI Taxonomy" id="1314670"/>
    <lineage>
        <taxon>Eukaryota</taxon>
        <taxon>Fungi</taxon>
        <taxon>Dikarya</taxon>
        <taxon>Ascomycota</taxon>
        <taxon>Pezizomycotina</taxon>
        <taxon>Dothideomycetes</taxon>
        <taxon>Pleosporomycetidae</taxon>
        <taxon>Mytilinidiales</taxon>
        <taxon>Argynnaceae</taxon>
        <taxon>Lepidopterella</taxon>
    </lineage>
</organism>
<gene>
    <name evidence="2" type="ORF">K432DRAFT_306517</name>
</gene>
<dbReference type="EMBL" id="KV745217">
    <property type="protein sequence ID" value="OCK76366.1"/>
    <property type="molecule type" value="Genomic_DNA"/>
</dbReference>
<feature type="transmembrane region" description="Helical" evidence="1">
    <location>
        <begin position="21"/>
        <end position="40"/>
    </location>
</feature>
<keyword evidence="3" id="KW-1185">Reference proteome</keyword>
<proteinExistence type="predicted"/>
<evidence type="ECO:0000313" key="2">
    <source>
        <dbReference type="EMBL" id="OCK76366.1"/>
    </source>
</evidence>
<dbReference type="OrthoDB" id="3202396at2759"/>
<dbReference type="InterPro" id="IPR011008">
    <property type="entry name" value="Dimeric_a/b-barrel"/>
</dbReference>
<keyword evidence="1" id="KW-0812">Transmembrane</keyword>